<reference evidence="1 2" key="1">
    <citation type="journal article" date="2019" name="Int. J. Syst. Evol. Microbiol.">
        <title>Capsulimonas corticalis gen. nov., sp. nov., an aerobic capsulated bacterium, of a novel bacterial order, Capsulimonadales ord. nov., of the class Armatimonadia of the phylum Armatimonadetes.</title>
        <authorList>
            <person name="Li J."/>
            <person name="Kudo C."/>
            <person name="Tonouchi A."/>
        </authorList>
    </citation>
    <scope>NUCLEOTIDE SEQUENCE [LARGE SCALE GENOMIC DNA]</scope>
    <source>
        <strain evidence="1 2">AX-7</strain>
    </source>
</reference>
<gene>
    <name evidence="1" type="ORF">CCAX7_36810</name>
</gene>
<dbReference type="OrthoDB" id="9927968at2"/>
<organism evidence="1 2">
    <name type="scientific">Capsulimonas corticalis</name>
    <dbReference type="NCBI Taxonomy" id="2219043"/>
    <lineage>
        <taxon>Bacteria</taxon>
        <taxon>Bacillati</taxon>
        <taxon>Armatimonadota</taxon>
        <taxon>Armatimonadia</taxon>
        <taxon>Capsulimonadales</taxon>
        <taxon>Capsulimonadaceae</taxon>
        <taxon>Capsulimonas</taxon>
    </lineage>
</organism>
<dbReference type="RefSeq" id="WP_119323314.1">
    <property type="nucleotide sequence ID" value="NZ_AP025739.1"/>
</dbReference>
<name>A0A402D1F5_9BACT</name>
<evidence type="ECO:0000313" key="2">
    <source>
        <dbReference type="Proteomes" id="UP000287394"/>
    </source>
</evidence>
<dbReference type="AlphaFoldDB" id="A0A402D1F5"/>
<dbReference type="Proteomes" id="UP000287394">
    <property type="component" value="Chromosome"/>
</dbReference>
<evidence type="ECO:0000313" key="1">
    <source>
        <dbReference type="EMBL" id="BDI31630.1"/>
    </source>
</evidence>
<protein>
    <submittedName>
        <fullName evidence="1">Uncharacterized protein</fullName>
    </submittedName>
</protein>
<dbReference type="EMBL" id="AP025739">
    <property type="protein sequence ID" value="BDI31630.1"/>
    <property type="molecule type" value="Genomic_DNA"/>
</dbReference>
<accession>A0A402D1F5</accession>
<dbReference type="InterPro" id="IPR014717">
    <property type="entry name" value="Transl_elong_EF1B/ribsomal_bS6"/>
</dbReference>
<proteinExistence type="predicted"/>
<sequence>MINFKNRDEILPSALILLSIVLMSAALLYILLVPAPTVASAERAHRLMRRRILRDTTTATLRTRSSQAAAAPRLWPGDPRSVTSAVLAQLTDNARQQGVSLTSFRPQRGQTLDGVAELRYTAQLSGSYPQVRGVLASFDAKNGKTALRSVDMSAGGAKANVVTATVGLSAYLPATETVIATVQSGGGGNG</sequence>
<keyword evidence="2" id="KW-1185">Reference proteome</keyword>
<dbReference type="KEGG" id="ccot:CCAX7_36810"/>
<dbReference type="Gene3D" id="3.30.70.60">
    <property type="match status" value="1"/>
</dbReference>